<dbReference type="SUPFAM" id="SSF52949">
    <property type="entry name" value="Macro domain-like"/>
    <property type="match status" value="1"/>
</dbReference>
<name>U4TUA1_DENPD</name>
<dbReference type="AlphaFoldDB" id="U4TUA1"/>
<comment type="catalytic activity">
    <reaction evidence="6">
        <text>an S-substituted L-cysteinylglycine + H2O = an S-substituted L-cysteine + glycine</text>
        <dbReference type="Rhea" id="RHEA:60444"/>
        <dbReference type="ChEBI" id="CHEBI:15377"/>
        <dbReference type="ChEBI" id="CHEBI:57305"/>
        <dbReference type="ChEBI" id="CHEBI:58717"/>
        <dbReference type="ChEBI" id="CHEBI:143103"/>
        <dbReference type="EC" id="3.4.13.23"/>
    </reaction>
    <physiologicalReaction direction="left-to-right" evidence="6">
        <dbReference type="Rhea" id="RHEA:60445"/>
    </physiologicalReaction>
</comment>
<dbReference type="Pfam" id="PF02789">
    <property type="entry name" value="Peptidase_M17_N"/>
    <property type="match status" value="1"/>
</dbReference>
<comment type="function">
    <text evidence="12">Cytosolic metallopeptidase that catalyzes the removal of unsubstituted N-terminal hydrophobic amino acids from various peptides. The presence of Zn(2+) ions is essential for the peptidase activity, and the association with other cofactors can modulate the substrate spectificity of the enzyme. For instance, in the presence of Mn(2+), it displays a specific Cys-Gly hydrolyzing activity of Cys-Gly-S-conjugates. Involved in the metabolism of glutathione and in the degradation of glutathione S-conjugates, which may play a role in the control of the cell redox status.</text>
</comment>
<keyword evidence="3" id="KW-0031">Aminopeptidase</keyword>
<evidence type="ECO:0000256" key="4">
    <source>
        <dbReference type="ARBA" id="ARBA00022670"/>
    </source>
</evidence>
<feature type="domain" description="RAP" evidence="15">
    <location>
        <begin position="378"/>
        <end position="441"/>
    </location>
</feature>
<evidence type="ECO:0000313" key="17">
    <source>
        <dbReference type="Proteomes" id="UP000030742"/>
    </source>
</evidence>
<dbReference type="EMBL" id="KB631665">
    <property type="protein sequence ID" value="ERL85139.1"/>
    <property type="molecule type" value="Genomic_DNA"/>
</dbReference>
<evidence type="ECO:0000256" key="1">
    <source>
        <dbReference type="ARBA" id="ARBA00009528"/>
    </source>
</evidence>
<dbReference type="Pfam" id="PF00883">
    <property type="entry name" value="Peptidase_M17"/>
    <property type="match status" value="1"/>
</dbReference>
<dbReference type="OrthoDB" id="6501018at2759"/>
<comment type="similarity">
    <text evidence="1">Belongs to the peptidase M17 family.</text>
</comment>
<comment type="catalytic activity">
    <reaction evidence="13">
        <text>S-benzyl-L-cysteinylglycine + H2O = S-benzyl-L-cysteine + glycine</text>
        <dbReference type="Rhea" id="RHEA:62568"/>
        <dbReference type="ChEBI" id="CHEBI:15377"/>
        <dbReference type="ChEBI" id="CHEBI:57305"/>
        <dbReference type="ChEBI" id="CHEBI:145802"/>
        <dbReference type="ChEBI" id="CHEBI:145803"/>
    </reaction>
    <physiologicalReaction direction="left-to-right" evidence="13">
        <dbReference type="Rhea" id="RHEA:62569"/>
    </physiologicalReaction>
</comment>
<evidence type="ECO:0000256" key="6">
    <source>
        <dbReference type="ARBA" id="ARBA00023511"/>
    </source>
</evidence>
<dbReference type="Gene3D" id="3.40.220.10">
    <property type="entry name" value="Leucine Aminopeptidase, subunit E, domain 1"/>
    <property type="match status" value="1"/>
</dbReference>
<dbReference type="PROSITE" id="PS51286">
    <property type="entry name" value="RAP"/>
    <property type="match status" value="1"/>
</dbReference>
<dbReference type="GO" id="GO:0030145">
    <property type="term" value="F:manganese ion binding"/>
    <property type="evidence" value="ECO:0007669"/>
    <property type="project" value="InterPro"/>
</dbReference>
<protein>
    <recommendedName>
        <fullName evidence="2">Cytosol aminopeptidase</fullName>
        <ecNumber evidence="7">3.4.13.23</ecNumber>
    </recommendedName>
    <alternativeName>
        <fullName evidence="10">Cysteinylglycine-S-conjugate dipeptidase</fullName>
    </alternativeName>
    <alternativeName>
        <fullName evidence="11">Leucine aminopeptidase 3</fullName>
    </alternativeName>
    <alternativeName>
        <fullName evidence="9">Proline aminopeptidase</fullName>
    </alternativeName>
    <alternativeName>
        <fullName evidence="8">Prolyl aminopeptidase</fullName>
    </alternativeName>
</protein>
<dbReference type="InterPro" id="IPR013584">
    <property type="entry name" value="RAP"/>
</dbReference>
<dbReference type="EC" id="3.4.13.23" evidence="7"/>
<dbReference type="InterPro" id="IPR008283">
    <property type="entry name" value="Peptidase_M17_N"/>
</dbReference>
<evidence type="ECO:0000313" key="16">
    <source>
        <dbReference type="EMBL" id="ERL85139.1"/>
    </source>
</evidence>
<evidence type="ECO:0000256" key="11">
    <source>
        <dbReference type="ARBA" id="ARBA00031564"/>
    </source>
</evidence>
<evidence type="ECO:0000256" key="14">
    <source>
        <dbReference type="ARBA" id="ARBA00049107"/>
    </source>
</evidence>
<dbReference type="Gene3D" id="3.40.630.10">
    <property type="entry name" value="Zn peptidases"/>
    <property type="match status" value="1"/>
</dbReference>
<dbReference type="CDD" id="cd00433">
    <property type="entry name" value="Peptidase_M17"/>
    <property type="match status" value="1"/>
</dbReference>
<keyword evidence="4" id="KW-0645">Protease</keyword>
<dbReference type="PANTHER" id="PTHR11963">
    <property type="entry name" value="LEUCINE AMINOPEPTIDASE-RELATED"/>
    <property type="match status" value="1"/>
</dbReference>
<dbReference type="GO" id="GO:0044528">
    <property type="term" value="P:regulation of mitochondrial mRNA stability"/>
    <property type="evidence" value="ECO:0007669"/>
    <property type="project" value="InterPro"/>
</dbReference>
<organism evidence="16 17">
    <name type="scientific">Dendroctonus ponderosae</name>
    <name type="common">Mountain pine beetle</name>
    <dbReference type="NCBI Taxonomy" id="77166"/>
    <lineage>
        <taxon>Eukaryota</taxon>
        <taxon>Metazoa</taxon>
        <taxon>Ecdysozoa</taxon>
        <taxon>Arthropoda</taxon>
        <taxon>Hexapoda</taxon>
        <taxon>Insecta</taxon>
        <taxon>Pterygota</taxon>
        <taxon>Neoptera</taxon>
        <taxon>Endopterygota</taxon>
        <taxon>Coleoptera</taxon>
        <taxon>Polyphaga</taxon>
        <taxon>Cucujiformia</taxon>
        <taxon>Curculionidae</taxon>
        <taxon>Scolytinae</taxon>
        <taxon>Dendroctonus</taxon>
    </lineage>
</organism>
<keyword evidence="5" id="KW-0378">Hydrolase</keyword>
<reference evidence="16 17" key="1">
    <citation type="journal article" date="2013" name="Genome Biol.">
        <title>Draft genome of the mountain pine beetle, Dendroctonus ponderosae Hopkins, a major forest pest.</title>
        <authorList>
            <person name="Keeling C.I."/>
            <person name="Yuen M.M."/>
            <person name="Liao N.Y."/>
            <person name="Docking T.R."/>
            <person name="Chan S.K."/>
            <person name="Taylor G.A."/>
            <person name="Palmquist D.L."/>
            <person name="Jackman S.D."/>
            <person name="Nguyen A."/>
            <person name="Li M."/>
            <person name="Henderson H."/>
            <person name="Janes J.K."/>
            <person name="Zhao Y."/>
            <person name="Pandoh P."/>
            <person name="Moore R."/>
            <person name="Sperling F.A."/>
            <person name="Huber D.P."/>
            <person name="Birol I."/>
            <person name="Jones S.J."/>
            <person name="Bohlmann J."/>
        </authorList>
    </citation>
    <scope>NUCLEOTIDE SEQUENCE</scope>
</reference>
<evidence type="ECO:0000256" key="12">
    <source>
        <dbReference type="ARBA" id="ARBA00045966"/>
    </source>
</evidence>
<dbReference type="STRING" id="77166.U4TUA1"/>
<evidence type="ECO:0000259" key="15">
    <source>
        <dbReference type="PROSITE" id="PS51286"/>
    </source>
</evidence>
<gene>
    <name evidence="16" type="ORF">D910_02561</name>
</gene>
<accession>U4TUA1</accession>
<evidence type="ECO:0000256" key="10">
    <source>
        <dbReference type="ARBA" id="ARBA00030997"/>
    </source>
</evidence>
<dbReference type="SUPFAM" id="SSF53187">
    <property type="entry name" value="Zn-dependent exopeptidases"/>
    <property type="match status" value="1"/>
</dbReference>
<evidence type="ECO:0000256" key="2">
    <source>
        <dbReference type="ARBA" id="ARBA00014190"/>
    </source>
</evidence>
<dbReference type="PRINTS" id="PR00481">
    <property type="entry name" value="LAMNOPPTDASE"/>
</dbReference>
<evidence type="ECO:0000256" key="9">
    <source>
        <dbReference type="ARBA" id="ARBA00030930"/>
    </source>
</evidence>
<proteinExistence type="inferred from homology"/>
<dbReference type="InterPro" id="IPR000819">
    <property type="entry name" value="Peptidase_M17_C"/>
</dbReference>
<dbReference type="InterPro" id="IPR010622">
    <property type="entry name" value="FAST_Leu-rich"/>
</dbReference>
<dbReference type="GO" id="GO:0006508">
    <property type="term" value="P:proteolysis"/>
    <property type="evidence" value="ECO:0007669"/>
    <property type="project" value="UniProtKB-KW"/>
</dbReference>
<evidence type="ECO:0000256" key="5">
    <source>
        <dbReference type="ARBA" id="ARBA00022801"/>
    </source>
</evidence>
<sequence>MFKFYNKMVLQQSIAVTLNRLTPFNWHAAAFASAGIAEAKNNTEEEKQAQARRPSVEKGSSIVKTVFASIQLHDSSDDIQTPFTDSKLLKAQTVNELLTITDGTGISRKHALQVVSILSTWTSSGKIQLSEFDSDPRFLKLCKVLTRGTTGSKSNKQVAALSKHDDLSTVLSVAADEEAAKLVGSITLSQMIKVLTTLSLRKRRSVLLLRTLAYNIAGSSEQMNIKQCADLFYSIATLNFYDENLFEKAADNVISILQQDIVKKSAVVGSILTSMGLLKYRNPVLLDAISHWIIKNTAVCRPQDIFSLFMSLGVLNYVPSNSDHLFKVLVPQLTQEEAGKPAIWLEVVWSLILLNQASHAHVMSVLNDTFIDKLAGKVAVLTYDYHDVCKGKMELTGITAFHERLLEAMGYQIVSIPFTDFKKGLILGVYEGDNEEPIFTKAAAKFNDHLGGKLLELMKTGGCELKKGHGKTFNNIDKEFWSVALVGLGREKLGYCEMEAIDESLEAVREAAGSGAQLLKKECVGRILIEGLGHPEQAAEGSALALWRYQENRSRQNWRPIPTLELFDDSDAESFQRGLFKAESQNLARRLSDTPANQMTPLHFAQETVNELCPCGIKVMVHDKDWVENKKMNAFLTVARGSCEPPVVVEISYCGAHQDQKPILMVGKGITFDSGGLCLKKCDGMDRYRADMVGAAAIIAAIRAASALSLPVNIEAIIPLCENMPSGMSMKCGDVVMGLNGKSIMITDTDNEGRLILADALVYGQNAYHPRLIIDVASLTPGVRAALGSAASGVFCNSQTMWSQVRKAGVITGDRVWRLPLWKYFTKKVTRFRSHDVNNKGLGHGSSCIGAAFLNEFIDCVDWIHFDVTGVGFKSEEKNYSYLTKGRMTGRPTRTLIQLLYQLSCPSEGQRKLE</sequence>
<dbReference type="InterPro" id="IPR043472">
    <property type="entry name" value="Macro_dom-like"/>
</dbReference>
<dbReference type="Proteomes" id="UP000030742">
    <property type="component" value="Unassembled WGS sequence"/>
</dbReference>
<evidence type="ECO:0000256" key="7">
    <source>
        <dbReference type="ARBA" id="ARBA00023625"/>
    </source>
</evidence>
<comment type="catalytic activity">
    <reaction evidence="14">
        <text>L-cysteinylglycine + H2O = L-cysteine + glycine</text>
        <dbReference type="Rhea" id="RHEA:28783"/>
        <dbReference type="ChEBI" id="CHEBI:15377"/>
        <dbReference type="ChEBI" id="CHEBI:35235"/>
        <dbReference type="ChEBI" id="CHEBI:57305"/>
        <dbReference type="ChEBI" id="CHEBI:61694"/>
    </reaction>
    <physiologicalReaction direction="left-to-right" evidence="14">
        <dbReference type="Rhea" id="RHEA:28784"/>
    </physiologicalReaction>
</comment>
<evidence type="ECO:0000256" key="8">
    <source>
        <dbReference type="ARBA" id="ARBA00029605"/>
    </source>
</evidence>
<evidence type="ECO:0000256" key="13">
    <source>
        <dbReference type="ARBA" id="ARBA00047881"/>
    </source>
</evidence>
<evidence type="ECO:0000256" key="3">
    <source>
        <dbReference type="ARBA" id="ARBA00022438"/>
    </source>
</evidence>
<dbReference type="Pfam" id="PF06743">
    <property type="entry name" value="FAST_1"/>
    <property type="match status" value="1"/>
</dbReference>
<dbReference type="GO" id="GO:0005737">
    <property type="term" value="C:cytoplasm"/>
    <property type="evidence" value="ECO:0007669"/>
    <property type="project" value="InterPro"/>
</dbReference>
<dbReference type="PANTHER" id="PTHR11963:SF16">
    <property type="entry name" value="CYTOSOL AMINOPEPTIDASE"/>
    <property type="match status" value="1"/>
</dbReference>
<dbReference type="InterPro" id="IPR011356">
    <property type="entry name" value="Leucine_aapep/pepB"/>
</dbReference>
<dbReference type="GO" id="GO:0070006">
    <property type="term" value="F:metalloaminopeptidase activity"/>
    <property type="evidence" value="ECO:0007669"/>
    <property type="project" value="InterPro"/>
</dbReference>